<reference evidence="11 12" key="1">
    <citation type="journal article" date="2018" name="Sci. Data">
        <title>The draft genome sequence of cork oak.</title>
        <authorList>
            <person name="Ramos A.M."/>
            <person name="Usie A."/>
            <person name="Barbosa P."/>
            <person name="Barros P.M."/>
            <person name="Capote T."/>
            <person name="Chaves I."/>
            <person name="Simoes F."/>
            <person name="Abreu I."/>
            <person name="Carrasquinho I."/>
            <person name="Faro C."/>
            <person name="Guimaraes J.B."/>
            <person name="Mendonca D."/>
            <person name="Nobrega F."/>
            <person name="Rodrigues L."/>
            <person name="Saibo N.J.M."/>
            <person name="Varela M.C."/>
            <person name="Egas C."/>
            <person name="Matos J."/>
            <person name="Miguel C.M."/>
            <person name="Oliveira M.M."/>
            <person name="Ricardo C.P."/>
            <person name="Goncalves S."/>
        </authorList>
    </citation>
    <scope>NUCLEOTIDE SEQUENCE [LARGE SCALE GENOMIC DNA]</scope>
    <source>
        <strain evidence="12">cv. HL8</strain>
    </source>
</reference>
<evidence type="ECO:0000256" key="7">
    <source>
        <dbReference type="ARBA" id="ARBA00023163"/>
    </source>
</evidence>
<evidence type="ECO:0000256" key="8">
    <source>
        <dbReference type="PROSITE-ProRule" id="PRU00042"/>
    </source>
</evidence>
<dbReference type="GO" id="GO:0003700">
    <property type="term" value="F:DNA-binding transcription factor activity"/>
    <property type="evidence" value="ECO:0007669"/>
    <property type="project" value="TreeGrafter"/>
</dbReference>
<dbReference type="InterPro" id="IPR036236">
    <property type="entry name" value="Znf_C2H2_sf"/>
</dbReference>
<dbReference type="Proteomes" id="UP000237347">
    <property type="component" value="Unassembled WGS sequence"/>
</dbReference>
<organism evidence="11 12">
    <name type="scientific">Quercus suber</name>
    <name type="common">Cork oak</name>
    <dbReference type="NCBI Taxonomy" id="58331"/>
    <lineage>
        <taxon>Eukaryota</taxon>
        <taxon>Viridiplantae</taxon>
        <taxon>Streptophyta</taxon>
        <taxon>Embryophyta</taxon>
        <taxon>Tracheophyta</taxon>
        <taxon>Spermatophyta</taxon>
        <taxon>Magnoliopsida</taxon>
        <taxon>eudicotyledons</taxon>
        <taxon>Gunneridae</taxon>
        <taxon>Pentapetalae</taxon>
        <taxon>rosids</taxon>
        <taxon>fabids</taxon>
        <taxon>Fagales</taxon>
        <taxon>Fagaceae</taxon>
        <taxon>Quercus</taxon>
    </lineage>
</organism>
<feature type="region of interest" description="Disordered" evidence="9">
    <location>
        <begin position="470"/>
        <end position="492"/>
    </location>
</feature>
<dbReference type="EMBL" id="PKMF04000035">
    <property type="protein sequence ID" value="KAK7856528.1"/>
    <property type="molecule type" value="Genomic_DNA"/>
</dbReference>
<evidence type="ECO:0000256" key="6">
    <source>
        <dbReference type="ARBA" id="ARBA00023125"/>
    </source>
</evidence>
<keyword evidence="7" id="KW-0804">Transcription</keyword>
<dbReference type="AlphaFoldDB" id="A0AAW0M105"/>
<evidence type="ECO:0000256" key="4">
    <source>
        <dbReference type="ARBA" id="ARBA00022833"/>
    </source>
</evidence>
<keyword evidence="5" id="KW-0805">Transcription regulation</keyword>
<feature type="region of interest" description="Disordered" evidence="9">
    <location>
        <begin position="1"/>
        <end position="42"/>
    </location>
</feature>
<sequence>MVELENSSPMAVSTASGEDGISSSGCQTQNPPIPPLKKKRNLPGMPDPDAEVIALSPKTLMATNRFVCEICNKGFQRDQNLQLHRRGHNLPWKLRQRTSKEIRKRVYVCPEPSCVHHNPSRALGDLTGIKKHFCRKHGEKKWKCERCSKKYAVQSDWKAHMKTCGTREAFCDALAEESAKARTLVISGSEGNVSANANVAVAVSVGVASPPQPPLTPSTTVVSPDLSIQSSELPENPIGLSVSAATTACLTTTAATTLSSSSSNTSVFASIFAPSTATTSFSNVMSALSSSDSLTATNTTTHPQLSTLEPTSLSLSSTSLFLSNNGTSSLFPPQNQDHRHFIPVSPLPAMSATALLQKAAQMGAASSNASLLRGFGLSTSSSSVQDGTGNATQWNGHVIKTESTDGLGLGLPSDMMMGQSSPFGSQPMTRDLLGLGIGGGNGGNSGNPTGGLSALLNSFAGGGFDVASYGGGDHSSPNDTWDGAPKDKNPMS</sequence>
<feature type="domain" description="C2H2-type" evidence="10">
    <location>
        <begin position="66"/>
        <end position="88"/>
    </location>
</feature>
<dbReference type="GO" id="GO:0008270">
    <property type="term" value="F:zinc ion binding"/>
    <property type="evidence" value="ECO:0007669"/>
    <property type="project" value="UniProtKB-KW"/>
</dbReference>
<dbReference type="GO" id="GO:0005634">
    <property type="term" value="C:nucleus"/>
    <property type="evidence" value="ECO:0007669"/>
    <property type="project" value="TreeGrafter"/>
</dbReference>
<dbReference type="FunFam" id="3.30.160.60:FF:000554">
    <property type="entry name" value="protein indeterminate-domain 12-like"/>
    <property type="match status" value="1"/>
</dbReference>
<dbReference type="PANTHER" id="PTHR10593:SF190">
    <property type="entry name" value="C2H2-TYPE DOMAIN-CONTAINING PROTEIN"/>
    <property type="match status" value="1"/>
</dbReference>
<dbReference type="PROSITE" id="PS50157">
    <property type="entry name" value="ZINC_FINGER_C2H2_2"/>
    <property type="match status" value="1"/>
</dbReference>
<dbReference type="PANTHER" id="PTHR10593">
    <property type="entry name" value="SERINE/THREONINE-PROTEIN KINASE RIO"/>
    <property type="match status" value="1"/>
</dbReference>
<keyword evidence="6" id="KW-0238">DNA-binding</keyword>
<evidence type="ECO:0000256" key="9">
    <source>
        <dbReference type="SAM" id="MobiDB-lite"/>
    </source>
</evidence>
<dbReference type="PROSITE" id="PS00028">
    <property type="entry name" value="ZINC_FINGER_C2H2_1"/>
    <property type="match status" value="1"/>
</dbReference>
<name>A0AAW0M105_QUESU</name>
<dbReference type="GO" id="GO:0003677">
    <property type="term" value="F:DNA binding"/>
    <property type="evidence" value="ECO:0007669"/>
    <property type="project" value="UniProtKB-KW"/>
</dbReference>
<dbReference type="InterPro" id="IPR055187">
    <property type="entry name" value="C2CH-3rd_BIRD-IDD"/>
</dbReference>
<evidence type="ECO:0000256" key="2">
    <source>
        <dbReference type="ARBA" id="ARBA00022737"/>
    </source>
</evidence>
<protein>
    <submittedName>
        <fullName evidence="11">Protein indeterminate-domain 1</fullName>
    </submittedName>
</protein>
<evidence type="ECO:0000256" key="3">
    <source>
        <dbReference type="ARBA" id="ARBA00022771"/>
    </source>
</evidence>
<dbReference type="InterPro" id="IPR055186">
    <property type="entry name" value="C2H2-2nd_BIRD-IDD"/>
</dbReference>
<dbReference type="Pfam" id="PF22996">
    <property type="entry name" value="C2H2-2nd_BIRD-IDD"/>
    <property type="match status" value="1"/>
</dbReference>
<dbReference type="Pfam" id="PF22995">
    <property type="entry name" value="C2CH-3rd_BIRD-IDD"/>
    <property type="match status" value="1"/>
</dbReference>
<keyword evidence="3 8" id="KW-0863">Zinc-finger</keyword>
<comment type="caution">
    <text evidence="11">The sequence shown here is derived from an EMBL/GenBank/DDBJ whole genome shotgun (WGS) entry which is preliminary data.</text>
</comment>
<accession>A0AAW0M105</accession>
<dbReference type="Gene3D" id="3.30.160.60">
    <property type="entry name" value="Classic Zinc Finger"/>
    <property type="match status" value="1"/>
</dbReference>
<evidence type="ECO:0000256" key="1">
    <source>
        <dbReference type="ARBA" id="ARBA00022723"/>
    </source>
</evidence>
<keyword evidence="1" id="KW-0479">Metal-binding</keyword>
<evidence type="ECO:0000313" key="12">
    <source>
        <dbReference type="Proteomes" id="UP000237347"/>
    </source>
</evidence>
<keyword evidence="12" id="KW-1185">Reference proteome</keyword>
<dbReference type="Pfam" id="PF12874">
    <property type="entry name" value="zf-met"/>
    <property type="match status" value="1"/>
</dbReference>
<evidence type="ECO:0000313" key="11">
    <source>
        <dbReference type="EMBL" id="KAK7856528.1"/>
    </source>
</evidence>
<proteinExistence type="predicted"/>
<feature type="compositionally biased region" description="Polar residues" evidence="9">
    <location>
        <begin position="1"/>
        <end position="30"/>
    </location>
</feature>
<dbReference type="InterPro" id="IPR013087">
    <property type="entry name" value="Znf_C2H2_type"/>
</dbReference>
<keyword evidence="2" id="KW-0677">Repeat</keyword>
<evidence type="ECO:0000259" key="10">
    <source>
        <dbReference type="PROSITE" id="PS50157"/>
    </source>
</evidence>
<dbReference type="SMART" id="SM00355">
    <property type="entry name" value="ZnF_C2H2"/>
    <property type="match status" value="3"/>
</dbReference>
<evidence type="ECO:0000256" key="5">
    <source>
        <dbReference type="ARBA" id="ARBA00023015"/>
    </source>
</evidence>
<gene>
    <name evidence="11" type="primary">IDD1_1</name>
    <name evidence="11" type="ORF">CFP56_022623</name>
</gene>
<dbReference type="InterPro" id="IPR031140">
    <property type="entry name" value="IDD1-16"/>
</dbReference>
<keyword evidence="4" id="KW-0862">Zinc</keyword>
<dbReference type="SUPFAM" id="SSF57667">
    <property type="entry name" value="beta-beta-alpha zinc fingers"/>
    <property type="match status" value="1"/>
</dbReference>